<protein>
    <submittedName>
        <fullName evidence="1">Uncharacterized protein</fullName>
    </submittedName>
</protein>
<evidence type="ECO:0000313" key="1">
    <source>
        <dbReference type="EnsemblMetazoa" id="ACOM042289-PA.1"/>
    </source>
</evidence>
<accession>A0A8W7Q3K7</accession>
<dbReference type="AlphaFoldDB" id="A0A8W7Q3K7"/>
<organism evidence="1">
    <name type="scientific">Anopheles coluzzii</name>
    <name type="common">African malaria mosquito</name>
    <dbReference type="NCBI Taxonomy" id="1518534"/>
    <lineage>
        <taxon>Eukaryota</taxon>
        <taxon>Metazoa</taxon>
        <taxon>Ecdysozoa</taxon>
        <taxon>Arthropoda</taxon>
        <taxon>Hexapoda</taxon>
        <taxon>Insecta</taxon>
        <taxon>Pterygota</taxon>
        <taxon>Neoptera</taxon>
        <taxon>Endopterygota</taxon>
        <taxon>Diptera</taxon>
        <taxon>Nematocera</taxon>
        <taxon>Culicoidea</taxon>
        <taxon>Culicidae</taxon>
        <taxon>Anophelinae</taxon>
        <taxon>Anopheles</taxon>
    </lineage>
</organism>
<dbReference type="Proteomes" id="UP000075882">
    <property type="component" value="Unassembled WGS sequence"/>
</dbReference>
<proteinExistence type="predicted"/>
<sequence length="384" mass="43269">LLDRGLILPVFTVRPVRLDDAADSVHLAVQSAGGNEARQLGIDVVHAHAERVRHVLQRQRAVRLQQLRVRQNAHLAHVVAVVRMEQNVVAQHRLDRRQMLEEIGVLAVVEREQVLLHVGRLVQHLLYFRPLDDLVAQLVARQADHRHVHGVAHERRVLHQLVAGEGADRVEEKVGRRLKVAYRNAVRTLVHLQPVPAVPVAALLDQILGLVDVARDQIVIEIEQPDADLVKHDVEPVAERNRLLVRLAERRYRALLVADPAQVLRFAQVRLPHLHFAQILLRVLDGGIELLQLLAVRFPHLGQLLLVDGPAQIGAHLLVPGGHIFRLDRGQQLLRQLLVAGKLRQAEQELAVRQLQVGVFLQALLFQIFDRHDFTECCGNGLVC</sequence>
<dbReference type="EnsemblMetazoa" id="ACOM042289-RA">
    <property type="protein sequence ID" value="ACOM042289-PA.1"/>
    <property type="gene ID" value="ACOM042289"/>
</dbReference>
<reference evidence="1" key="1">
    <citation type="submission" date="2022-08" db="UniProtKB">
        <authorList>
            <consortium name="EnsemblMetazoa"/>
        </authorList>
    </citation>
    <scope>IDENTIFICATION</scope>
</reference>
<name>A0A8W7Q3K7_ANOCL</name>